<protein>
    <submittedName>
        <fullName evidence="1">Uncharacterized protein</fullName>
    </submittedName>
</protein>
<reference evidence="1" key="2">
    <citation type="journal article" date="2021" name="Genome Biol. Evol.">
        <title>Developing a high-quality reference genome for a parasitic bivalve with doubly uniparental inheritance (Bivalvia: Unionida).</title>
        <authorList>
            <person name="Smith C.H."/>
        </authorList>
    </citation>
    <scope>NUCLEOTIDE SEQUENCE</scope>
    <source>
        <strain evidence="1">CHS0354</strain>
        <tissue evidence="1">Mantle</tissue>
    </source>
</reference>
<dbReference type="AlphaFoldDB" id="A0AAE0W3L3"/>
<accession>A0AAE0W3L3</accession>
<reference evidence="1" key="3">
    <citation type="submission" date="2023-05" db="EMBL/GenBank/DDBJ databases">
        <authorList>
            <person name="Smith C.H."/>
        </authorList>
    </citation>
    <scope>NUCLEOTIDE SEQUENCE</scope>
    <source>
        <strain evidence="1">CHS0354</strain>
        <tissue evidence="1">Mantle</tissue>
    </source>
</reference>
<dbReference type="EMBL" id="JAEAOA010000772">
    <property type="protein sequence ID" value="KAK3599252.1"/>
    <property type="molecule type" value="Genomic_DNA"/>
</dbReference>
<gene>
    <name evidence="1" type="ORF">CHS0354_012863</name>
</gene>
<keyword evidence="2" id="KW-1185">Reference proteome</keyword>
<comment type="caution">
    <text evidence="1">The sequence shown here is derived from an EMBL/GenBank/DDBJ whole genome shotgun (WGS) entry which is preliminary data.</text>
</comment>
<evidence type="ECO:0000313" key="1">
    <source>
        <dbReference type="EMBL" id="KAK3599252.1"/>
    </source>
</evidence>
<reference evidence="1" key="1">
    <citation type="journal article" date="2021" name="Genome Biol. Evol.">
        <title>A High-Quality Reference Genome for a Parasitic Bivalve with Doubly Uniparental Inheritance (Bivalvia: Unionida).</title>
        <authorList>
            <person name="Smith C.H."/>
        </authorList>
    </citation>
    <scope>NUCLEOTIDE SEQUENCE</scope>
    <source>
        <strain evidence="1">CHS0354</strain>
    </source>
</reference>
<proteinExistence type="predicted"/>
<sequence length="134" mass="14935">MKHPTGGLARCSLSLQEYAMTVEYKDEKHHGNSDGLSLSEHADGRDLNGDYAKCEVQLKKSQNIKSGLQLQRVCDNALPKNRLNVRKVIIRAPDVHYHMRSPVQTDGHIKSPNGRKPVPLFLIPEDGPSNRATV</sequence>
<organism evidence="1 2">
    <name type="scientific">Potamilus streckersoni</name>
    <dbReference type="NCBI Taxonomy" id="2493646"/>
    <lineage>
        <taxon>Eukaryota</taxon>
        <taxon>Metazoa</taxon>
        <taxon>Spiralia</taxon>
        <taxon>Lophotrochozoa</taxon>
        <taxon>Mollusca</taxon>
        <taxon>Bivalvia</taxon>
        <taxon>Autobranchia</taxon>
        <taxon>Heteroconchia</taxon>
        <taxon>Palaeoheterodonta</taxon>
        <taxon>Unionida</taxon>
        <taxon>Unionoidea</taxon>
        <taxon>Unionidae</taxon>
        <taxon>Ambleminae</taxon>
        <taxon>Lampsilini</taxon>
        <taxon>Potamilus</taxon>
    </lineage>
</organism>
<evidence type="ECO:0000313" key="2">
    <source>
        <dbReference type="Proteomes" id="UP001195483"/>
    </source>
</evidence>
<name>A0AAE0W3L3_9BIVA</name>
<dbReference type="Proteomes" id="UP001195483">
    <property type="component" value="Unassembled WGS sequence"/>
</dbReference>